<dbReference type="InterPro" id="IPR001347">
    <property type="entry name" value="SIS_dom"/>
</dbReference>
<evidence type="ECO:0000259" key="1">
    <source>
        <dbReference type="PROSITE" id="PS51464"/>
    </source>
</evidence>
<dbReference type="GO" id="GO:1901135">
    <property type="term" value="P:carbohydrate derivative metabolic process"/>
    <property type="evidence" value="ECO:0007669"/>
    <property type="project" value="InterPro"/>
</dbReference>
<dbReference type="EMBL" id="BARS01008761">
    <property type="protein sequence ID" value="GAF67212.1"/>
    <property type="molecule type" value="Genomic_DNA"/>
</dbReference>
<feature type="domain" description="SIS" evidence="1">
    <location>
        <begin position="33"/>
        <end position="198"/>
    </location>
</feature>
<dbReference type="InterPro" id="IPR035461">
    <property type="entry name" value="GmhA/DiaA"/>
</dbReference>
<dbReference type="SUPFAM" id="SSF53697">
    <property type="entry name" value="SIS domain"/>
    <property type="match status" value="1"/>
</dbReference>
<dbReference type="CDD" id="cd05006">
    <property type="entry name" value="SIS_GmhA"/>
    <property type="match status" value="1"/>
</dbReference>
<dbReference type="GO" id="GO:0097367">
    <property type="term" value="F:carbohydrate derivative binding"/>
    <property type="evidence" value="ECO:0007669"/>
    <property type="project" value="InterPro"/>
</dbReference>
<reference evidence="2" key="1">
    <citation type="journal article" date="2014" name="Front. Microbiol.">
        <title>High frequency of phylogenetically diverse reductive dehalogenase-homologous genes in deep subseafloor sedimentary metagenomes.</title>
        <authorList>
            <person name="Kawai M."/>
            <person name="Futagami T."/>
            <person name="Toyoda A."/>
            <person name="Takaki Y."/>
            <person name="Nishi S."/>
            <person name="Hori S."/>
            <person name="Arai W."/>
            <person name="Tsubouchi T."/>
            <person name="Morono Y."/>
            <person name="Uchiyama I."/>
            <person name="Ito T."/>
            <person name="Fujiyama A."/>
            <person name="Inagaki F."/>
            <person name="Takami H."/>
        </authorList>
    </citation>
    <scope>NUCLEOTIDE SEQUENCE</scope>
    <source>
        <strain evidence="2">Expedition CK06-06</strain>
    </source>
</reference>
<protein>
    <recommendedName>
        <fullName evidence="1">SIS domain-containing protein</fullName>
    </recommendedName>
</protein>
<dbReference type="InterPro" id="IPR046348">
    <property type="entry name" value="SIS_dom_sf"/>
</dbReference>
<dbReference type="Pfam" id="PF13580">
    <property type="entry name" value="SIS_2"/>
    <property type="match status" value="1"/>
</dbReference>
<dbReference type="AlphaFoldDB" id="X0RTX9"/>
<accession>X0RTX9</accession>
<sequence length="199" mass="21793">MKNREFIKGYLSEISEVARKISVEDTDRVIEILFQAWKDGSRVYTCGNGGSASTATHFACDLVKTTATEGKRGFQAECLNDNIPLMLALINDKGFDNLFIEQLKTKFREGDVLICISVHGGSGRDRADLWSQNLIKAIEYVKENGGKTIGLSGFDGGPMKEIADACVVVPADSTPYVESLHLALEHLICSCLKEKIAES</sequence>
<dbReference type="PROSITE" id="PS51464">
    <property type="entry name" value="SIS"/>
    <property type="match status" value="1"/>
</dbReference>
<name>X0RTX9_9ZZZZ</name>
<dbReference type="Gene3D" id="3.40.50.10490">
    <property type="entry name" value="Glucose-6-phosphate isomerase like protein, domain 1"/>
    <property type="match status" value="1"/>
</dbReference>
<dbReference type="PANTHER" id="PTHR30390:SF8">
    <property type="entry name" value="SUGAR ISOMERASE (SIS)"/>
    <property type="match status" value="1"/>
</dbReference>
<dbReference type="InterPro" id="IPR050099">
    <property type="entry name" value="SIS_GmhA/DiaA_subfam"/>
</dbReference>
<comment type="caution">
    <text evidence="2">The sequence shown here is derived from an EMBL/GenBank/DDBJ whole genome shotgun (WGS) entry which is preliminary data.</text>
</comment>
<dbReference type="PANTHER" id="PTHR30390">
    <property type="entry name" value="SEDOHEPTULOSE 7-PHOSPHATE ISOMERASE / DNAA INITIATOR-ASSOCIATING FACTOR FOR REPLICATION INITIATION"/>
    <property type="match status" value="1"/>
</dbReference>
<organism evidence="2">
    <name type="scientific">marine sediment metagenome</name>
    <dbReference type="NCBI Taxonomy" id="412755"/>
    <lineage>
        <taxon>unclassified sequences</taxon>
        <taxon>metagenomes</taxon>
        <taxon>ecological metagenomes</taxon>
    </lineage>
</organism>
<evidence type="ECO:0000313" key="2">
    <source>
        <dbReference type="EMBL" id="GAF67212.1"/>
    </source>
</evidence>
<proteinExistence type="predicted"/>
<gene>
    <name evidence="2" type="ORF">S01H1_16633</name>
</gene>